<accession>A0ABV7YNJ4</accession>
<keyword evidence="4" id="KW-1185">Reference proteome</keyword>
<evidence type="ECO:0000256" key="1">
    <source>
        <dbReference type="ARBA" id="ARBA00023002"/>
    </source>
</evidence>
<proteinExistence type="predicted"/>
<gene>
    <name evidence="3" type="ORF">ACFOUW_36815</name>
</gene>
<dbReference type="PRINTS" id="PR00069">
    <property type="entry name" value="ALDKETRDTASE"/>
</dbReference>
<evidence type="ECO:0000313" key="4">
    <source>
        <dbReference type="Proteomes" id="UP001595699"/>
    </source>
</evidence>
<reference evidence="4" key="1">
    <citation type="journal article" date="2019" name="Int. J. Syst. Evol. Microbiol.">
        <title>The Global Catalogue of Microorganisms (GCM) 10K type strain sequencing project: providing services to taxonomists for standard genome sequencing and annotation.</title>
        <authorList>
            <consortium name="The Broad Institute Genomics Platform"/>
            <consortium name="The Broad Institute Genome Sequencing Center for Infectious Disease"/>
            <person name="Wu L."/>
            <person name="Ma J."/>
        </authorList>
    </citation>
    <scope>NUCLEOTIDE SEQUENCE [LARGE SCALE GENOMIC DNA]</scope>
    <source>
        <strain evidence="4">CGMCC 4.7241</strain>
    </source>
</reference>
<dbReference type="Proteomes" id="UP001595699">
    <property type="component" value="Unassembled WGS sequence"/>
</dbReference>
<evidence type="ECO:0000313" key="3">
    <source>
        <dbReference type="EMBL" id="MFC3766438.1"/>
    </source>
</evidence>
<evidence type="ECO:0000259" key="2">
    <source>
        <dbReference type="Pfam" id="PF00248"/>
    </source>
</evidence>
<dbReference type="RefSeq" id="WP_307782661.1">
    <property type="nucleotide sequence ID" value="NZ_JAFBCM010000001.1"/>
</dbReference>
<dbReference type="EMBL" id="JBHRZH010000055">
    <property type="protein sequence ID" value="MFC3766438.1"/>
    <property type="molecule type" value="Genomic_DNA"/>
</dbReference>
<dbReference type="InterPro" id="IPR050791">
    <property type="entry name" value="Aldo-Keto_reductase"/>
</dbReference>
<dbReference type="SUPFAM" id="SSF51430">
    <property type="entry name" value="NAD(P)-linked oxidoreductase"/>
    <property type="match status" value="1"/>
</dbReference>
<dbReference type="InterPro" id="IPR023210">
    <property type="entry name" value="NADP_OxRdtase_dom"/>
</dbReference>
<sequence>MGDKLVNRIGFGLKRIAGSTPSEQPTEQAIALLRRVVELGVNHLDTAAFYPSVSAVRGSTRFTSLNWANVALRQALAPYSDDLLIATKVGPTEDGLASPEQLRTLVEQDLRDLGEEALDLVYFRQMGLASVAEHFGVLAELREEGKIRHLGLSNIKNEHLAQAQQLAPVVAVQNRYSVDFGRVNDELLALCGEQGIAFVPFFSLAAADREVGGVAASDPVETVARERGLTPAQVRIAWTLHQGPHVLAIPGTSNADHLAENLTAADIELTTEELALLESDPTPEPAPKHGN</sequence>
<comment type="caution">
    <text evidence="3">The sequence shown here is derived from an EMBL/GenBank/DDBJ whole genome shotgun (WGS) entry which is preliminary data.</text>
</comment>
<name>A0ABV7YNJ4_9ACTN</name>
<dbReference type="PANTHER" id="PTHR43625">
    <property type="entry name" value="AFLATOXIN B1 ALDEHYDE REDUCTASE"/>
    <property type="match status" value="1"/>
</dbReference>
<dbReference type="CDD" id="cd19088">
    <property type="entry name" value="AKR_AKR13B1"/>
    <property type="match status" value="1"/>
</dbReference>
<dbReference type="InterPro" id="IPR020471">
    <property type="entry name" value="AKR"/>
</dbReference>
<feature type="domain" description="NADP-dependent oxidoreductase" evidence="2">
    <location>
        <begin position="8"/>
        <end position="278"/>
    </location>
</feature>
<keyword evidence="1" id="KW-0560">Oxidoreductase</keyword>
<dbReference type="PANTHER" id="PTHR43625:SF40">
    <property type="entry name" value="ALDO-KETO REDUCTASE YAKC [NADP(+)]"/>
    <property type="match status" value="1"/>
</dbReference>
<dbReference type="Gene3D" id="3.20.20.100">
    <property type="entry name" value="NADP-dependent oxidoreductase domain"/>
    <property type="match status" value="1"/>
</dbReference>
<dbReference type="InterPro" id="IPR036812">
    <property type="entry name" value="NAD(P)_OxRdtase_dom_sf"/>
</dbReference>
<dbReference type="Pfam" id="PF00248">
    <property type="entry name" value="Aldo_ket_red"/>
    <property type="match status" value="1"/>
</dbReference>
<organism evidence="3 4">
    <name type="scientific">Tenggerimyces flavus</name>
    <dbReference type="NCBI Taxonomy" id="1708749"/>
    <lineage>
        <taxon>Bacteria</taxon>
        <taxon>Bacillati</taxon>
        <taxon>Actinomycetota</taxon>
        <taxon>Actinomycetes</taxon>
        <taxon>Propionibacteriales</taxon>
        <taxon>Nocardioidaceae</taxon>
        <taxon>Tenggerimyces</taxon>
    </lineage>
</organism>
<protein>
    <submittedName>
        <fullName evidence="3">Aldo/keto reductase</fullName>
    </submittedName>
</protein>